<keyword evidence="5" id="KW-0539">Nucleus</keyword>
<evidence type="ECO:0000256" key="6">
    <source>
        <dbReference type="SAM" id="MobiDB-lite"/>
    </source>
</evidence>
<feature type="compositionally biased region" description="Basic and acidic residues" evidence="6">
    <location>
        <begin position="1969"/>
        <end position="2042"/>
    </location>
</feature>
<dbReference type="Ensembl" id="ENSCSET00000003122.1">
    <property type="protein sequence ID" value="ENSCSEP00000003078.1"/>
    <property type="gene ID" value="ENSCSEG00000002019.1"/>
</dbReference>
<evidence type="ECO:0000256" key="2">
    <source>
        <dbReference type="ARBA" id="ARBA00022553"/>
    </source>
</evidence>
<dbReference type="OMA" id="TIIQDGI"/>
<feature type="region of interest" description="Disordered" evidence="6">
    <location>
        <begin position="1583"/>
        <end position="1677"/>
    </location>
</feature>
<dbReference type="Proteomes" id="UP000265120">
    <property type="component" value="Chromosome 9"/>
</dbReference>
<accession>A0A3P8UIM5</accession>
<evidence type="ECO:0000256" key="1">
    <source>
        <dbReference type="ARBA" id="ARBA00004123"/>
    </source>
</evidence>
<dbReference type="PANTHER" id="PTHR15180">
    <property type="entry name" value="GENERAL TRANSCRIPTION FACTOR 3C POLYPEPTIDE 1"/>
    <property type="match status" value="1"/>
</dbReference>
<feature type="region of interest" description="Disordered" evidence="6">
    <location>
        <begin position="903"/>
        <end position="941"/>
    </location>
</feature>
<dbReference type="InterPro" id="IPR056467">
    <property type="entry name" value="eWH_GTF3C1"/>
</dbReference>
<proteinExistence type="predicted"/>
<feature type="region of interest" description="Disordered" evidence="6">
    <location>
        <begin position="460"/>
        <end position="636"/>
    </location>
</feature>
<reference evidence="10 11" key="1">
    <citation type="journal article" date="2014" name="Nat. Genet.">
        <title>Whole-genome sequence of a flatfish provides insights into ZW sex chromosome evolution and adaptation to a benthic lifestyle.</title>
        <authorList>
            <person name="Chen S."/>
            <person name="Zhang G."/>
            <person name="Shao C."/>
            <person name="Huang Q."/>
            <person name="Liu G."/>
            <person name="Zhang P."/>
            <person name="Song W."/>
            <person name="An N."/>
            <person name="Chalopin D."/>
            <person name="Volff J.N."/>
            <person name="Hong Y."/>
            <person name="Li Q."/>
            <person name="Sha Z."/>
            <person name="Zhou H."/>
            <person name="Xie M."/>
            <person name="Yu Q."/>
            <person name="Liu Y."/>
            <person name="Xiang H."/>
            <person name="Wang N."/>
            <person name="Wu K."/>
            <person name="Yang C."/>
            <person name="Zhou Q."/>
            <person name="Liao X."/>
            <person name="Yang L."/>
            <person name="Hu Q."/>
            <person name="Zhang J."/>
            <person name="Meng L."/>
            <person name="Jin L."/>
            <person name="Tian Y."/>
            <person name="Lian J."/>
            <person name="Yang J."/>
            <person name="Miao G."/>
            <person name="Liu S."/>
            <person name="Liang Z."/>
            <person name="Yan F."/>
            <person name="Li Y."/>
            <person name="Sun B."/>
            <person name="Zhang H."/>
            <person name="Zhang J."/>
            <person name="Zhu Y."/>
            <person name="Du M."/>
            <person name="Zhao Y."/>
            <person name="Schartl M."/>
            <person name="Tang Q."/>
            <person name="Wang J."/>
        </authorList>
    </citation>
    <scope>NUCLEOTIDE SEQUENCE</scope>
</reference>
<dbReference type="InterPro" id="IPR007309">
    <property type="entry name" value="TFIIIC_Bblock-bd"/>
</dbReference>
<feature type="compositionally biased region" description="Basic and acidic residues" evidence="6">
    <location>
        <begin position="1584"/>
        <end position="1633"/>
    </location>
</feature>
<keyword evidence="4" id="KW-0804">Transcription</keyword>
<evidence type="ECO:0000313" key="10">
    <source>
        <dbReference type="Ensembl" id="ENSCSEP00000003078.1"/>
    </source>
</evidence>
<feature type="region of interest" description="Disordered" evidence="6">
    <location>
        <begin position="782"/>
        <end position="824"/>
    </location>
</feature>
<feature type="region of interest" description="Disordered" evidence="6">
    <location>
        <begin position="341"/>
        <end position="364"/>
    </location>
</feature>
<feature type="compositionally biased region" description="Polar residues" evidence="6">
    <location>
        <begin position="905"/>
        <end position="917"/>
    </location>
</feature>
<dbReference type="GO" id="GO:0000127">
    <property type="term" value="C:transcription factor TFIIIC complex"/>
    <property type="evidence" value="ECO:0007669"/>
    <property type="project" value="InterPro"/>
</dbReference>
<feature type="compositionally biased region" description="Basic residues" evidence="6">
    <location>
        <begin position="1270"/>
        <end position="1281"/>
    </location>
</feature>
<sequence length="2210" mass="250323">MDPLSAVVDEVALEGLDGITIPSLWIRLIDRQPTFPLKNDDCTKELIWKSLVNNSDLKFYELPQERDDVVLTDRFENIDPETGIETAREQSTKKDIYPIHVIPENKDGVQGSCAFFKERKEITKVIRSKSFTPLVNLEETLQRYGRKLVVVASQNLRFRTLIGSESDPDLKLSDESFCLLERVGRARWQGELQSELHGHSFKSDARRLHYVRKALVKHGLISMQSHVMRHVSGQQQHSILLLLNRFHVNRRSKYDLLMEQVSHILEQLPNQFVSVLAIKQRLNLSESTSKRLFGYLRVAKFAEFCQVPLEEIEPTAKRLVSKKGNALRVRCLKLLKPYSKKSVPEQDDDDDEEEEDYSATGKRAFPSEGRVMERDVLSQAYHCVAACGTKGIPQSDIGYRMNVGKLEARMFCRRLERDGLIKGFMVDEGRQRTTKFITHKCVGLSDQLQLFVKEQELNKQLTSSAPQKSETTAVNPRAAQAGKVKNKGPPAQKSQNLSGPGPGPGAGPGHGKGRGSGRGKGRGSCRGRGRGKGRGRKSKDDKAALLPCGDQEVKMEDGVLEEEREKSAEETGSVTQTQLGTQDGQLTVAESGAPPCSQTQSRSTALTANEVNERSDRTPPGPSTPMSPSVATNNREQEINIVVLREELQQKGTRRSKCNDSEMRSHETYRLLRRKNLIVEAIRNSKIMEGYYPLQKMINAREKQDGVNSKCCKKTIVRLVHSLSREGLLKMYTTTIIQDGITKQVDMIVHPSVQPNDDIVHRLIEQIRFKISSSYTVLRKQQAEENRRQQLKGNDEVGRLSKGGEKSKTGKKERSKTDDFKPIPERGFGKSWGYQPKMHRLRVTHSFLWYLIYGHPNKLECSDTDADSEPLTHLHSCDDVVKTPGHGEVQDPRSPDVTTLVCETAESNGSKTDLNTTDAEEGTQEDPATGPPQPGVKVNNNEESWKSFIPPVRVRKGYGSGWAMLADVLLCLPLSVFVQVIQITYKVEGLGEYLNDPVKQHFLIRVLPSRLRRQLLYKRKYLFSFYENLQKLVYMGLLQFGPVEKFKEKDQVFICLRRNASIIDTTSSEPHYWLVTESEDKPFETRRYTFNTSDDVENYWFDLMCVCLNTPLGVIRSKRKYSDHDSAPSFVPDRHVFVGLAYLLKGSREVCDDGAIPGDHRGAGGLHSEFFAHLKRNWLWTSHLLSNKASQYSARMKEEKVRLKSLLSKNALRFAFTAGASTTPRCVTSKLSLATENIQVRVETASRNKQVVGGKKQKRKRSKKEVVLVPRKKKKEPRKRPPAHDEVDHQALKMMTRQRVYWTIQEDSMLMLCSVATRLINSKLKRPFVPYCIVRDLLHAEFEMSNDKTSVAVGRRTRYILKNPQTLLNYRVCLAEVYQDKDLLRQLDENKPQDPNKAEDCATAFSAYAKLLRQKFSSVIGSCDVIIPDTKRELFSRFKVSAIECKKLVLGSDVINSTEDIHTIVLHNLIQSTLAMTNSQMQLCRSFQTFHMYSKYNQDLLCHVFLECRHRGLVNRRRINMPNGPKKNRGLPILPMSYQMSQSYYKCFTWRFPRSLCSDSFRLLKNLMDIGKGDTQPVLTFYNETEKRSASGEEEVRRPKNKQQREENVDGAAARDPDVRPEEAAAAAKRGEEGDVDVDGEVDKDEGGHRRKMDENQTETVSREGLSGEDKDSKTEEAFSQNLPDLLDMMLRFPTEAPGGFCMAAVSLMSVGLLNVYLSIPKQMVVVDSNLVDKDLVKSMTLLEDDEDEDDDNGEECEGQKKPEINAQQASHTKYLMMKGYCCPGIVKIRNLNTSDNIVVESCNIRLQLRKTAAHRLFTVENSAPLDLTKCGPSLLPSSLTCSVSLSSPPQSVEESVEQKGYTPQDTEACAQIRRSLDEAAQRGLSVGELYQSHAHLEQPQCGRSRSLEQYLKDLQEVRQVLKVGALGIRYVLVQHAEPWLLSVGSKSSSKPRFSPDGLPFLVKKRRRENLQKTEEPPFKRAATEVDKGPDGLKVPEKSGDVPGKEGMEKDKYLNQEEKNKKEGESGQEKRTRQEETEHEEVGEILAGHRGRRQRTRTRKTSDVDEAESPPAGSFDMDDDVSFISRPWRLVDGKLNKMVCKGMMEAVLYHIMSQPGVTQQSLMEHYRNVLQPVALLDLVEALIEMGCVTRRTLVKTPRPSLFGRGVTQNRLVDTQMVEDPETVFYEPTISCCLQLCRALPNERCWNEFVP</sequence>
<dbReference type="STRING" id="244447.ENSCSEP00000003078"/>
<dbReference type="GO" id="GO:0003677">
    <property type="term" value="F:DNA binding"/>
    <property type="evidence" value="ECO:0007669"/>
    <property type="project" value="UniProtKB-KW"/>
</dbReference>
<keyword evidence="2" id="KW-0597">Phosphoprotein</keyword>
<dbReference type="RefSeq" id="XP_008314802.1">
    <property type="nucleotide sequence ID" value="XM_008316580.3"/>
</dbReference>
<evidence type="ECO:0000256" key="4">
    <source>
        <dbReference type="ARBA" id="ARBA00023163"/>
    </source>
</evidence>
<feature type="region of interest" description="Disordered" evidence="6">
    <location>
        <begin position="1945"/>
        <end position="2078"/>
    </location>
</feature>
<feature type="domain" description="General transcription factor 3C polypeptide 1 winged-helix" evidence="8">
    <location>
        <begin position="2"/>
        <end position="61"/>
    </location>
</feature>
<evidence type="ECO:0000313" key="11">
    <source>
        <dbReference type="Proteomes" id="UP000265120"/>
    </source>
</evidence>
<evidence type="ECO:0000259" key="9">
    <source>
        <dbReference type="Pfam" id="PF24101"/>
    </source>
</evidence>
<feature type="compositionally biased region" description="Basic and acidic residues" evidence="6">
    <location>
        <begin position="1666"/>
        <end position="1677"/>
    </location>
</feature>
<feature type="compositionally biased region" description="Low complexity" evidence="6">
    <location>
        <begin position="575"/>
        <end position="587"/>
    </location>
</feature>
<dbReference type="GeneTree" id="ENSGT00390000008664"/>
<feature type="compositionally biased region" description="Acidic residues" evidence="6">
    <location>
        <begin position="1634"/>
        <end position="1644"/>
    </location>
</feature>
<comment type="subcellular location">
    <subcellularLocation>
        <location evidence="1">Nucleus</location>
    </subcellularLocation>
</comment>
<keyword evidence="3" id="KW-0238">DNA-binding</keyword>
<reference evidence="10" key="2">
    <citation type="submission" date="2025-08" db="UniProtKB">
        <authorList>
            <consortium name="Ensembl"/>
        </authorList>
    </citation>
    <scope>IDENTIFICATION</scope>
</reference>
<evidence type="ECO:0000256" key="5">
    <source>
        <dbReference type="ARBA" id="ARBA00023242"/>
    </source>
</evidence>
<dbReference type="InterPro" id="IPR035625">
    <property type="entry name" value="Tfc3-like_eWH"/>
</dbReference>
<dbReference type="Pfam" id="PF23704">
    <property type="entry name" value="WHD_GTF3C1_N"/>
    <property type="match status" value="1"/>
</dbReference>
<feature type="compositionally biased region" description="Basic residues" evidence="6">
    <location>
        <begin position="511"/>
        <end position="537"/>
    </location>
</feature>
<dbReference type="OrthoDB" id="68020at2759"/>
<feature type="domain" description="B-block binding subunit of TFIIIC" evidence="7">
    <location>
        <begin position="174"/>
        <end position="248"/>
    </location>
</feature>
<keyword evidence="11" id="KW-1185">Reference proteome</keyword>
<organism evidence="10 11">
    <name type="scientific">Cynoglossus semilaevis</name>
    <name type="common">Tongue sole</name>
    <dbReference type="NCBI Taxonomy" id="244447"/>
    <lineage>
        <taxon>Eukaryota</taxon>
        <taxon>Metazoa</taxon>
        <taxon>Chordata</taxon>
        <taxon>Craniata</taxon>
        <taxon>Vertebrata</taxon>
        <taxon>Euteleostomi</taxon>
        <taxon>Actinopterygii</taxon>
        <taxon>Neopterygii</taxon>
        <taxon>Teleostei</taxon>
        <taxon>Neoteleostei</taxon>
        <taxon>Acanthomorphata</taxon>
        <taxon>Carangaria</taxon>
        <taxon>Pleuronectiformes</taxon>
        <taxon>Pleuronectoidei</taxon>
        <taxon>Cynoglossidae</taxon>
        <taxon>Cynoglossinae</taxon>
        <taxon>Cynoglossus</taxon>
    </lineage>
</organism>
<evidence type="ECO:0000259" key="8">
    <source>
        <dbReference type="Pfam" id="PF23704"/>
    </source>
</evidence>
<dbReference type="InterPro" id="IPR044210">
    <property type="entry name" value="Tfc3-like"/>
</dbReference>
<dbReference type="InterPro" id="IPR056428">
    <property type="entry name" value="WH_GTF3C1"/>
</dbReference>
<dbReference type="CTD" id="2975"/>
<feature type="domain" description="GTF3C1 extended winged-helix" evidence="9">
    <location>
        <begin position="666"/>
        <end position="774"/>
    </location>
</feature>
<name>A0A3P8UIM5_CYNSE</name>
<evidence type="ECO:0000259" key="7">
    <source>
        <dbReference type="Pfam" id="PF04182"/>
    </source>
</evidence>
<dbReference type="Pfam" id="PF24101">
    <property type="entry name" value="WHD_GTF3C1"/>
    <property type="match status" value="1"/>
</dbReference>
<feature type="compositionally biased region" description="Basic and acidic residues" evidence="6">
    <location>
        <begin position="551"/>
        <end position="569"/>
    </location>
</feature>
<feature type="compositionally biased region" description="Basic and acidic residues" evidence="6">
    <location>
        <begin position="1645"/>
        <end position="1655"/>
    </location>
</feature>
<feature type="compositionally biased region" description="Polar residues" evidence="6">
    <location>
        <begin position="460"/>
        <end position="474"/>
    </location>
</feature>
<dbReference type="PANTHER" id="PTHR15180:SF1">
    <property type="entry name" value="GENERAL TRANSCRIPTION FACTOR 3C POLYPEPTIDE 1"/>
    <property type="match status" value="1"/>
</dbReference>
<dbReference type="GO" id="GO:0006384">
    <property type="term" value="P:transcription initiation at RNA polymerase III promoter"/>
    <property type="evidence" value="ECO:0007669"/>
    <property type="project" value="InterPro"/>
</dbReference>
<dbReference type="CDD" id="cd16169">
    <property type="entry name" value="Tau138_eWH"/>
    <property type="match status" value="1"/>
</dbReference>
<feature type="compositionally biased region" description="Polar residues" evidence="6">
    <location>
        <begin position="596"/>
        <end position="610"/>
    </location>
</feature>
<dbReference type="InParanoid" id="A0A3P8UIM5"/>
<feature type="region of interest" description="Disordered" evidence="6">
    <location>
        <begin position="1247"/>
        <end position="1286"/>
    </location>
</feature>
<evidence type="ECO:0000256" key="3">
    <source>
        <dbReference type="ARBA" id="ARBA00023125"/>
    </source>
</evidence>
<protein>
    <submittedName>
        <fullName evidence="10">Ral transcription factor IIIC subunit 1</fullName>
    </submittedName>
</protein>
<reference evidence="10" key="3">
    <citation type="submission" date="2025-09" db="UniProtKB">
        <authorList>
            <consortium name="Ensembl"/>
        </authorList>
    </citation>
    <scope>IDENTIFICATION</scope>
</reference>
<dbReference type="Pfam" id="PF04182">
    <property type="entry name" value="B-block_TFIIIC"/>
    <property type="match status" value="1"/>
</dbReference>
<dbReference type="GO" id="GO:0042791">
    <property type="term" value="P:5S class rRNA transcription by RNA polymerase III"/>
    <property type="evidence" value="ECO:0007669"/>
    <property type="project" value="TreeGrafter"/>
</dbReference>
<feature type="compositionally biased region" description="Acidic residues" evidence="6">
    <location>
        <begin position="345"/>
        <end position="357"/>
    </location>
</feature>
<dbReference type="GO" id="GO:0005634">
    <property type="term" value="C:nucleus"/>
    <property type="evidence" value="ECO:0007669"/>
    <property type="project" value="UniProtKB-SubCell"/>
</dbReference>
<feature type="compositionally biased region" description="Basic residues" evidence="6">
    <location>
        <begin position="2049"/>
        <end position="2059"/>
    </location>
</feature>
<dbReference type="GeneID" id="103383462"/>